<reference evidence="15" key="2">
    <citation type="submission" date="2017-10" db="EMBL/GenBank/DDBJ databases">
        <title>Ladona fulva Genome sequencing and assembly.</title>
        <authorList>
            <person name="Murali S."/>
            <person name="Richards S."/>
            <person name="Bandaranaike D."/>
            <person name="Bellair M."/>
            <person name="Blankenburg K."/>
            <person name="Chao H."/>
            <person name="Dinh H."/>
            <person name="Doddapaneni H."/>
            <person name="Dugan-Rocha S."/>
            <person name="Elkadiri S."/>
            <person name="Gnanaolivu R."/>
            <person name="Hernandez B."/>
            <person name="Skinner E."/>
            <person name="Javaid M."/>
            <person name="Lee S."/>
            <person name="Li M."/>
            <person name="Ming W."/>
            <person name="Munidasa M."/>
            <person name="Muniz J."/>
            <person name="Nguyen L."/>
            <person name="Hughes D."/>
            <person name="Osuji N."/>
            <person name="Pu L.-L."/>
            <person name="Puazo M."/>
            <person name="Qu C."/>
            <person name="Quiroz J."/>
            <person name="Raj R."/>
            <person name="Weissenberger G."/>
            <person name="Xin Y."/>
            <person name="Zou X."/>
            <person name="Han Y."/>
            <person name="Worley K."/>
            <person name="Muzny D."/>
            <person name="Gibbs R."/>
        </authorList>
    </citation>
    <scope>NUCLEOTIDE SEQUENCE</scope>
    <source>
        <strain evidence="15">Sampled in the wild</strain>
    </source>
</reference>
<keyword evidence="6" id="KW-0653">Protein transport</keyword>
<gene>
    <name evidence="15" type="ORF">J437_LFUL006282</name>
</gene>
<evidence type="ECO:0000256" key="11">
    <source>
        <dbReference type="ARBA" id="ARBA00030250"/>
    </source>
</evidence>
<evidence type="ECO:0000256" key="2">
    <source>
        <dbReference type="ARBA" id="ARBA00009454"/>
    </source>
</evidence>
<evidence type="ECO:0000256" key="10">
    <source>
        <dbReference type="ARBA" id="ARBA00029997"/>
    </source>
</evidence>
<dbReference type="GO" id="GO:0044615">
    <property type="term" value="C:nuclear pore nuclear basket"/>
    <property type="evidence" value="ECO:0007669"/>
    <property type="project" value="TreeGrafter"/>
</dbReference>
<accession>A0A8K0K2T2</accession>
<evidence type="ECO:0000256" key="3">
    <source>
        <dbReference type="ARBA" id="ARBA00016439"/>
    </source>
</evidence>
<dbReference type="PANTHER" id="PTHR21527:SF6">
    <property type="entry name" value="NUCLEOPORIN NUP35"/>
    <property type="match status" value="1"/>
</dbReference>
<dbReference type="FunFam" id="3.30.70.330:FF:000095">
    <property type="entry name" value="Putative Nucleoporin NUP53"/>
    <property type="match status" value="1"/>
</dbReference>
<keyword evidence="5 12" id="KW-0509">mRNA transport</keyword>
<dbReference type="Pfam" id="PF05172">
    <property type="entry name" value="RRM_Nup35"/>
    <property type="match status" value="1"/>
</dbReference>
<dbReference type="InterPro" id="IPR007846">
    <property type="entry name" value="RRM_NUP35_dom"/>
</dbReference>
<dbReference type="PIRSF" id="PIRSF038119">
    <property type="entry name" value="Nucleoporin_NUP53"/>
    <property type="match status" value="1"/>
</dbReference>
<evidence type="ECO:0000256" key="8">
    <source>
        <dbReference type="ARBA" id="ARBA00023132"/>
    </source>
</evidence>
<feature type="region of interest" description="Disordered" evidence="13">
    <location>
        <begin position="150"/>
        <end position="197"/>
    </location>
</feature>
<dbReference type="SUPFAM" id="SSF54928">
    <property type="entry name" value="RNA-binding domain, RBD"/>
    <property type="match status" value="1"/>
</dbReference>
<proteinExistence type="inferred from homology"/>
<evidence type="ECO:0000256" key="1">
    <source>
        <dbReference type="ARBA" id="ARBA00004567"/>
    </source>
</evidence>
<evidence type="ECO:0000256" key="7">
    <source>
        <dbReference type="ARBA" id="ARBA00023010"/>
    </source>
</evidence>
<dbReference type="GO" id="GO:0031965">
    <property type="term" value="C:nuclear membrane"/>
    <property type="evidence" value="ECO:0007669"/>
    <property type="project" value="InterPro"/>
</dbReference>
<feature type="compositionally biased region" description="Low complexity" evidence="13">
    <location>
        <begin position="14"/>
        <end position="29"/>
    </location>
</feature>
<protein>
    <recommendedName>
        <fullName evidence="3">Nucleoporin NUP35</fullName>
    </recommendedName>
    <alternativeName>
        <fullName evidence="11">35 kDa nucleoporin</fullName>
    </alternativeName>
    <alternativeName>
        <fullName evidence="10">Nucleoporin NUP53</fullName>
    </alternativeName>
</protein>
<evidence type="ECO:0000313" key="15">
    <source>
        <dbReference type="EMBL" id="KAG8224923.1"/>
    </source>
</evidence>
<dbReference type="InterPro" id="IPR017389">
    <property type="entry name" value="Nucleoporin_NUP53"/>
</dbReference>
<dbReference type="GO" id="GO:0006999">
    <property type="term" value="P:nuclear pore organization"/>
    <property type="evidence" value="ECO:0007669"/>
    <property type="project" value="TreeGrafter"/>
</dbReference>
<feature type="region of interest" description="Disordered" evidence="13">
    <location>
        <begin position="1"/>
        <end position="101"/>
    </location>
</feature>
<sequence>MADKEEAMEPMTLGTPVGSPAGTPSSPTSPYLPAYLMGENPLSASTPRSTVQSRQQTPKTVTFSGGGLAMPSIHTNTQSPPIGPGRTLQSVTSSEKPTSDFGPPVLGLFDTLSPLPGGGLASPQNSTFPSTSGLFSPIFTPVPSYFATPLSSGPSQGNPPAAAAETSVFGSESQKPQEAPSTSEMQGNESRLGSKMEGEQNTWVTVFGFMPSAVNDIIAHFVHCGTILEHKWGTQPDGKNSTQRCNWIHLRFRTVREARRAIAKNGKVFGGCMMVGVIPCEDPSSKNQSITSPVGENSGIRPLLRSNSLPQTEEILRSQKENVLGPELNFPVKPKTPSTAISGIRPLGLDFMEASGSMKSNGFISRTIDFLFGQ</sequence>
<evidence type="ECO:0000259" key="14">
    <source>
        <dbReference type="PROSITE" id="PS51472"/>
    </source>
</evidence>
<evidence type="ECO:0000256" key="13">
    <source>
        <dbReference type="SAM" id="MobiDB-lite"/>
    </source>
</evidence>
<keyword evidence="9 12" id="KW-0539">Nucleus</keyword>
<dbReference type="PANTHER" id="PTHR21527">
    <property type="entry name" value="NUCLEOPORIN NUP35"/>
    <property type="match status" value="1"/>
</dbReference>
<evidence type="ECO:0000256" key="4">
    <source>
        <dbReference type="ARBA" id="ARBA00022448"/>
    </source>
</evidence>
<dbReference type="AlphaFoldDB" id="A0A8K0K2T2"/>
<keyword evidence="4 12" id="KW-0813">Transport</keyword>
<feature type="compositionally biased region" description="Polar residues" evidence="13">
    <location>
        <begin position="42"/>
        <end position="63"/>
    </location>
</feature>
<feature type="domain" description="RRM Nup35-type" evidence="14">
    <location>
        <begin position="198"/>
        <end position="287"/>
    </location>
</feature>
<dbReference type="CDD" id="cd12441">
    <property type="entry name" value="RRM_Nup53_like"/>
    <property type="match status" value="1"/>
</dbReference>
<feature type="compositionally biased region" description="Polar residues" evidence="13">
    <location>
        <begin position="168"/>
        <end position="191"/>
    </location>
</feature>
<dbReference type="GO" id="GO:0044613">
    <property type="term" value="C:nuclear pore central transport channel"/>
    <property type="evidence" value="ECO:0007669"/>
    <property type="project" value="TreeGrafter"/>
</dbReference>
<dbReference type="Proteomes" id="UP000792457">
    <property type="component" value="Unassembled WGS sequence"/>
</dbReference>
<dbReference type="OrthoDB" id="3365060at2759"/>
<dbReference type="GO" id="GO:0006607">
    <property type="term" value="P:NLS-bearing protein import into nucleus"/>
    <property type="evidence" value="ECO:0007669"/>
    <property type="project" value="TreeGrafter"/>
</dbReference>
<keyword evidence="8 12" id="KW-0906">Nuclear pore complex</keyword>
<comment type="similarity">
    <text evidence="2">Belongs to the Nup35 family.</text>
</comment>
<keyword evidence="16" id="KW-1185">Reference proteome</keyword>
<comment type="caution">
    <text evidence="15">The sequence shown here is derived from an EMBL/GenBank/DDBJ whole genome shotgun (WGS) entry which is preliminary data.</text>
</comment>
<evidence type="ECO:0000256" key="9">
    <source>
        <dbReference type="ARBA" id="ARBA00023242"/>
    </source>
</evidence>
<dbReference type="GO" id="GO:0003676">
    <property type="term" value="F:nucleic acid binding"/>
    <property type="evidence" value="ECO:0007669"/>
    <property type="project" value="InterPro"/>
</dbReference>
<dbReference type="GO" id="GO:0017056">
    <property type="term" value="F:structural constituent of nuclear pore"/>
    <property type="evidence" value="ECO:0007669"/>
    <property type="project" value="InterPro"/>
</dbReference>
<dbReference type="GO" id="GO:0051028">
    <property type="term" value="P:mRNA transport"/>
    <property type="evidence" value="ECO:0007669"/>
    <property type="project" value="UniProtKB-UniRule"/>
</dbReference>
<evidence type="ECO:0000256" key="5">
    <source>
        <dbReference type="ARBA" id="ARBA00022816"/>
    </source>
</evidence>
<dbReference type="InterPro" id="IPR035979">
    <property type="entry name" value="RBD_domain_sf"/>
</dbReference>
<name>A0A8K0K2T2_LADFU</name>
<feature type="compositionally biased region" description="Polar residues" evidence="13">
    <location>
        <begin position="87"/>
        <end position="96"/>
    </location>
</feature>
<dbReference type="EMBL" id="KZ308216">
    <property type="protein sequence ID" value="KAG8224923.1"/>
    <property type="molecule type" value="Genomic_DNA"/>
</dbReference>
<keyword evidence="7" id="KW-0811">Translocation</keyword>
<dbReference type="GO" id="GO:0005543">
    <property type="term" value="F:phospholipid binding"/>
    <property type="evidence" value="ECO:0007669"/>
    <property type="project" value="TreeGrafter"/>
</dbReference>
<dbReference type="Gene3D" id="3.30.70.330">
    <property type="match status" value="1"/>
</dbReference>
<evidence type="ECO:0000256" key="12">
    <source>
        <dbReference type="PROSITE-ProRule" id="PRU00804"/>
    </source>
</evidence>
<comment type="subcellular location">
    <subcellularLocation>
        <location evidence="1">Nucleus</location>
        <location evidence="1">Nuclear pore complex</location>
    </subcellularLocation>
</comment>
<dbReference type="InterPro" id="IPR012677">
    <property type="entry name" value="Nucleotide-bd_a/b_plait_sf"/>
</dbReference>
<evidence type="ECO:0000256" key="6">
    <source>
        <dbReference type="ARBA" id="ARBA00022927"/>
    </source>
</evidence>
<reference evidence="15" key="1">
    <citation type="submission" date="2013-04" db="EMBL/GenBank/DDBJ databases">
        <authorList>
            <person name="Qu J."/>
            <person name="Murali S.C."/>
            <person name="Bandaranaike D."/>
            <person name="Bellair M."/>
            <person name="Blankenburg K."/>
            <person name="Chao H."/>
            <person name="Dinh H."/>
            <person name="Doddapaneni H."/>
            <person name="Downs B."/>
            <person name="Dugan-Rocha S."/>
            <person name="Elkadiri S."/>
            <person name="Gnanaolivu R.D."/>
            <person name="Hernandez B."/>
            <person name="Javaid M."/>
            <person name="Jayaseelan J.C."/>
            <person name="Lee S."/>
            <person name="Li M."/>
            <person name="Ming W."/>
            <person name="Munidasa M."/>
            <person name="Muniz J."/>
            <person name="Nguyen L."/>
            <person name="Ongeri F."/>
            <person name="Osuji N."/>
            <person name="Pu L.-L."/>
            <person name="Puazo M."/>
            <person name="Qu C."/>
            <person name="Quiroz J."/>
            <person name="Raj R."/>
            <person name="Weissenberger G."/>
            <person name="Xin Y."/>
            <person name="Zou X."/>
            <person name="Han Y."/>
            <person name="Richards S."/>
            <person name="Worley K."/>
            <person name="Muzny D."/>
            <person name="Gibbs R."/>
        </authorList>
    </citation>
    <scope>NUCLEOTIDE SEQUENCE</scope>
    <source>
        <strain evidence="15">Sampled in the wild</strain>
    </source>
</reference>
<evidence type="ECO:0000313" key="16">
    <source>
        <dbReference type="Proteomes" id="UP000792457"/>
    </source>
</evidence>
<organism evidence="15 16">
    <name type="scientific">Ladona fulva</name>
    <name type="common">Scarce chaser dragonfly</name>
    <name type="synonym">Libellula fulva</name>
    <dbReference type="NCBI Taxonomy" id="123851"/>
    <lineage>
        <taxon>Eukaryota</taxon>
        <taxon>Metazoa</taxon>
        <taxon>Ecdysozoa</taxon>
        <taxon>Arthropoda</taxon>
        <taxon>Hexapoda</taxon>
        <taxon>Insecta</taxon>
        <taxon>Pterygota</taxon>
        <taxon>Palaeoptera</taxon>
        <taxon>Odonata</taxon>
        <taxon>Epiprocta</taxon>
        <taxon>Anisoptera</taxon>
        <taxon>Libelluloidea</taxon>
        <taxon>Libellulidae</taxon>
        <taxon>Ladona</taxon>
    </lineage>
</organism>
<dbReference type="PROSITE" id="PS51472">
    <property type="entry name" value="RRM_NUP35"/>
    <property type="match status" value="1"/>
</dbReference>